<protein>
    <submittedName>
        <fullName evidence="1">Uncharacterized protein</fullName>
    </submittedName>
</protein>
<dbReference type="EMBL" id="JBHUKR010000007">
    <property type="protein sequence ID" value="MFD2417761.1"/>
    <property type="molecule type" value="Genomic_DNA"/>
</dbReference>
<comment type="caution">
    <text evidence="1">The sequence shown here is derived from an EMBL/GenBank/DDBJ whole genome shotgun (WGS) entry which is preliminary data.</text>
</comment>
<accession>A0ABW5FUY2</accession>
<evidence type="ECO:0000313" key="1">
    <source>
        <dbReference type="EMBL" id="MFD2417761.1"/>
    </source>
</evidence>
<evidence type="ECO:0000313" key="2">
    <source>
        <dbReference type="Proteomes" id="UP001597417"/>
    </source>
</evidence>
<organism evidence="1 2">
    <name type="scientific">Amycolatopsis pigmentata</name>
    <dbReference type="NCBI Taxonomy" id="450801"/>
    <lineage>
        <taxon>Bacteria</taxon>
        <taxon>Bacillati</taxon>
        <taxon>Actinomycetota</taxon>
        <taxon>Actinomycetes</taxon>
        <taxon>Pseudonocardiales</taxon>
        <taxon>Pseudonocardiaceae</taxon>
        <taxon>Amycolatopsis</taxon>
    </lineage>
</organism>
<sequence length="112" mass="12372">MIPAAFLPAFGQECCGNASPDVTVDVMPPADLVRHVALSTGLPAPVAERVIADVVAYFRETTEEFVRRRHAELRRRGRKNAEIWTILIGELSGRPVGAGEVSERQLRRMVYG</sequence>
<reference evidence="2" key="1">
    <citation type="journal article" date="2019" name="Int. J. Syst. Evol. Microbiol.">
        <title>The Global Catalogue of Microorganisms (GCM) 10K type strain sequencing project: providing services to taxonomists for standard genome sequencing and annotation.</title>
        <authorList>
            <consortium name="The Broad Institute Genomics Platform"/>
            <consortium name="The Broad Institute Genome Sequencing Center for Infectious Disease"/>
            <person name="Wu L."/>
            <person name="Ma J."/>
        </authorList>
    </citation>
    <scope>NUCLEOTIDE SEQUENCE [LARGE SCALE GENOMIC DNA]</scope>
    <source>
        <strain evidence="2">CGMCC 4.7645</strain>
    </source>
</reference>
<gene>
    <name evidence="1" type="ORF">ACFSXZ_15655</name>
</gene>
<keyword evidence="2" id="KW-1185">Reference proteome</keyword>
<name>A0ABW5FUY2_9PSEU</name>
<dbReference type="Proteomes" id="UP001597417">
    <property type="component" value="Unassembled WGS sequence"/>
</dbReference>
<proteinExistence type="predicted"/>
<dbReference type="RefSeq" id="WP_378265748.1">
    <property type="nucleotide sequence ID" value="NZ_JBHUKR010000007.1"/>
</dbReference>